<dbReference type="AlphaFoldDB" id="A0A2U1S756"/>
<dbReference type="OrthoDB" id="23833at2157"/>
<evidence type="ECO:0000313" key="2">
    <source>
        <dbReference type="EMBL" id="PWB85956.1"/>
    </source>
</evidence>
<feature type="domain" description="4Fe-4S ferredoxin-type" evidence="1">
    <location>
        <begin position="227"/>
        <end position="256"/>
    </location>
</feature>
<evidence type="ECO:0000313" key="3">
    <source>
        <dbReference type="Proteomes" id="UP000245577"/>
    </source>
</evidence>
<dbReference type="SUPFAM" id="SSF54862">
    <property type="entry name" value="4Fe-4S ferredoxins"/>
    <property type="match status" value="1"/>
</dbReference>
<dbReference type="Proteomes" id="UP000245577">
    <property type="component" value="Unassembled WGS sequence"/>
</dbReference>
<gene>
    <name evidence="2" type="primary">rsxB_2</name>
    <name evidence="2" type="ORF">MBBWO_08080</name>
</gene>
<dbReference type="EMBL" id="MZGU01000004">
    <property type="protein sequence ID" value="PWB85956.1"/>
    <property type="molecule type" value="Genomic_DNA"/>
</dbReference>
<organism evidence="2 3">
    <name type="scientific">Methanobrevibacter woesei</name>
    <dbReference type="NCBI Taxonomy" id="190976"/>
    <lineage>
        <taxon>Archaea</taxon>
        <taxon>Methanobacteriati</taxon>
        <taxon>Methanobacteriota</taxon>
        <taxon>Methanomada group</taxon>
        <taxon>Methanobacteria</taxon>
        <taxon>Methanobacteriales</taxon>
        <taxon>Methanobacteriaceae</taxon>
        <taxon>Methanobrevibacter</taxon>
    </lineage>
</organism>
<reference evidence="2 3" key="1">
    <citation type="submission" date="2017-03" db="EMBL/GenBank/DDBJ databases">
        <title>Genome sequence of Methanobrevibacter wosei.</title>
        <authorList>
            <person name="Poehlein A."/>
            <person name="Seedorf H."/>
            <person name="Daniel R."/>
        </authorList>
    </citation>
    <scope>NUCLEOTIDE SEQUENCE [LARGE SCALE GENOMIC DNA]</scope>
    <source>
        <strain evidence="2 3">DSM 11979</strain>
    </source>
</reference>
<feature type="domain" description="4Fe-4S ferredoxin-type" evidence="1">
    <location>
        <begin position="197"/>
        <end position="226"/>
    </location>
</feature>
<dbReference type="Pfam" id="PF00037">
    <property type="entry name" value="Fer4"/>
    <property type="match status" value="1"/>
</dbReference>
<protein>
    <submittedName>
        <fullName evidence="2">Electron transport complex subunit RsxB</fullName>
    </submittedName>
</protein>
<name>A0A2U1S756_9EURY</name>
<accession>A0A2U1S756</accession>
<dbReference type="Gene3D" id="3.30.70.20">
    <property type="match status" value="1"/>
</dbReference>
<dbReference type="RefSeq" id="WP_116669600.1">
    <property type="nucleotide sequence ID" value="NZ_MZGU01000004.1"/>
</dbReference>
<keyword evidence="3" id="KW-1185">Reference proteome</keyword>
<dbReference type="InterPro" id="IPR017896">
    <property type="entry name" value="4Fe4S_Fe-S-bd"/>
</dbReference>
<proteinExistence type="predicted"/>
<comment type="caution">
    <text evidence="2">The sequence shown here is derived from an EMBL/GenBank/DDBJ whole genome shotgun (WGS) entry which is preliminary data.</text>
</comment>
<sequence length="276" mass="31350">MRKISFADISIFIVNRIFNWRFWIASLTKKSKVAKKIIEKILFEDDDTIIIPNTISINQKIEGEKSEFLPTDILKEVIKKCDDIVIMNDCLCRTSSDCKDYPQDIGCIFLGPTSKKIPRNICHEATVEEALEHVDKADKAGLSHLIGRNKIDSVWMNVRPREGLLTICHCCPCCCLWKVLPNLDSEISDKVSKLEGVKVTVNADRCNLCRKCLKEVCMSDAISLKDNKIAIDEDKCRGCGLCANVCKPKAINIEYQDDTIDSIINRMNNLIEYDKK</sequence>
<evidence type="ECO:0000259" key="1">
    <source>
        <dbReference type="PROSITE" id="PS51379"/>
    </source>
</evidence>
<dbReference type="PROSITE" id="PS51379">
    <property type="entry name" value="4FE4S_FER_2"/>
    <property type="match status" value="2"/>
</dbReference>